<evidence type="ECO:0000313" key="3">
    <source>
        <dbReference type="EMBL" id="RHY90309.1"/>
    </source>
</evidence>
<dbReference type="VEuPathDB" id="FungiDB:H257_01752"/>
<evidence type="ECO:0000313" key="4">
    <source>
        <dbReference type="EMBL" id="RHZ27802.1"/>
    </source>
</evidence>
<feature type="region of interest" description="Disordered" evidence="1">
    <location>
        <begin position="226"/>
        <end position="250"/>
    </location>
</feature>
<evidence type="ECO:0000313" key="5">
    <source>
        <dbReference type="Proteomes" id="UP000285430"/>
    </source>
</evidence>
<dbReference type="Pfam" id="PF07500">
    <property type="entry name" value="TFIIS_M"/>
    <property type="match status" value="1"/>
</dbReference>
<feature type="compositionally biased region" description="Low complexity" evidence="1">
    <location>
        <begin position="227"/>
        <end position="236"/>
    </location>
</feature>
<dbReference type="EMBL" id="QUTG01003784">
    <property type="protein sequence ID" value="RHY90309.1"/>
    <property type="molecule type" value="Genomic_DNA"/>
</dbReference>
<dbReference type="SUPFAM" id="SSF46942">
    <property type="entry name" value="Elongation factor TFIIS domain 2"/>
    <property type="match status" value="1"/>
</dbReference>
<evidence type="ECO:0000313" key="6">
    <source>
        <dbReference type="Proteomes" id="UP000285712"/>
    </source>
</evidence>
<organism evidence="4 5">
    <name type="scientific">Aphanomyces astaci</name>
    <name type="common">Crayfish plague agent</name>
    <dbReference type="NCBI Taxonomy" id="112090"/>
    <lineage>
        <taxon>Eukaryota</taxon>
        <taxon>Sar</taxon>
        <taxon>Stramenopiles</taxon>
        <taxon>Oomycota</taxon>
        <taxon>Saprolegniomycetes</taxon>
        <taxon>Saprolegniales</taxon>
        <taxon>Verrucalvaceae</taxon>
        <taxon>Aphanomyces</taxon>
    </lineage>
</organism>
<dbReference type="GO" id="GO:0006351">
    <property type="term" value="P:DNA-templated transcription"/>
    <property type="evidence" value="ECO:0007669"/>
    <property type="project" value="InterPro"/>
</dbReference>
<dbReference type="PROSITE" id="PS51321">
    <property type="entry name" value="TFIIS_CENTRAL"/>
    <property type="match status" value="1"/>
</dbReference>
<evidence type="ECO:0000259" key="2">
    <source>
        <dbReference type="PROSITE" id="PS51321"/>
    </source>
</evidence>
<reference evidence="5 6" key="1">
    <citation type="submission" date="2018-08" db="EMBL/GenBank/DDBJ databases">
        <title>Aphanomyces genome sequencing and annotation.</title>
        <authorList>
            <person name="Minardi D."/>
            <person name="Oidtmann B."/>
            <person name="Van Der Giezen M."/>
            <person name="Studholme D.J."/>
        </authorList>
    </citation>
    <scope>NUCLEOTIDE SEQUENCE [LARGE SCALE GENOMIC DNA]</scope>
    <source>
        <strain evidence="4 5">Da</strain>
        <strain evidence="3 6">Sv</strain>
    </source>
</reference>
<dbReference type="AlphaFoldDB" id="A0A418FDV9"/>
<comment type="caution">
    <text evidence="4">The sequence shown here is derived from an EMBL/GenBank/DDBJ whole genome shotgun (WGS) entry which is preliminary data.</text>
</comment>
<proteinExistence type="predicted"/>
<accession>A0A418FDV9</accession>
<feature type="region of interest" description="Disordered" evidence="1">
    <location>
        <begin position="467"/>
        <end position="599"/>
    </location>
</feature>
<evidence type="ECO:0000256" key="1">
    <source>
        <dbReference type="SAM" id="MobiDB-lite"/>
    </source>
</evidence>
<dbReference type="Proteomes" id="UP000285430">
    <property type="component" value="Unassembled WGS sequence"/>
</dbReference>
<dbReference type="EMBL" id="QUTH01002088">
    <property type="protein sequence ID" value="RHZ27802.1"/>
    <property type="molecule type" value="Genomic_DNA"/>
</dbReference>
<protein>
    <recommendedName>
        <fullName evidence="2">TFIIS central domain-containing protein</fullName>
    </recommendedName>
</protein>
<dbReference type="InterPro" id="IPR003618">
    <property type="entry name" value="TFIIS_cen_dom"/>
</dbReference>
<dbReference type="Gene3D" id="1.10.472.30">
    <property type="entry name" value="Transcription elongation factor S-II, central domain"/>
    <property type="match status" value="1"/>
</dbReference>
<dbReference type="InterPro" id="IPR036575">
    <property type="entry name" value="TFIIS_cen_dom_sf"/>
</dbReference>
<feature type="compositionally biased region" description="Basic and acidic residues" evidence="1">
    <location>
        <begin position="539"/>
        <end position="550"/>
    </location>
</feature>
<feature type="region of interest" description="Disordered" evidence="1">
    <location>
        <begin position="436"/>
        <end position="455"/>
    </location>
</feature>
<feature type="compositionally biased region" description="Low complexity" evidence="1">
    <location>
        <begin position="467"/>
        <end position="483"/>
    </location>
</feature>
<dbReference type="Proteomes" id="UP000285712">
    <property type="component" value="Unassembled WGS sequence"/>
</dbReference>
<feature type="compositionally biased region" description="Low complexity" evidence="1">
    <location>
        <begin position="507"/>
        <end position="517"/>
    </location>
</feature>
<gene>
    <name evidence="3" type="ORF">DYB35_005419</name>
    <name evidence="4" type="ORF">DYB37_007134</name>
</gene>
<feature type="domain" description="TFIIS central" evidence="2">
    <location>
        <begin position="277"/>
        <end position="403"/>
    </location>
</feature>
<name>A0A418FDV9_APHAT</name>
<sequence length="854" mass="94572">MNTYYEPYVDDAEFAEFMAELRLWRKEVRWCVQRLQDEGTKYTIELTGPALGAAFVREANGLYVVADTNKSVVHGRGRFQMEKGDYLVSMNKTNLTMEDLMVSDVTTRIQKLPRPAQLQFVRLRKKPNSEAQQRLRRIQQLVNALDTRRHGLRNRASEYKLSVLEEDVIKTILERQKEILEFVTKRVAGLRKGVDLSREIRLMDKTKVWMALQLQKPLPTAHPSLVRPPTSATAPAVVPPSPRSSHNLSMSSALSNTRNLSWVLDFPTVDLKWLGQEKEKNLNAILNWYEAALQQDVTAPVAKVFAEQITKALVRHWVDLRFSNAGEAPQKFRRSFLDHARQLRSNLASNAELRADITTEVITPEALMTMSKDDLASPQLFQERQQQQQSAMRQVILQPLEGSLLIKTRDGFREVVVPGAVPSDAAVVAASSETNPDADLLSFKDPIPPPFDTRPTSIISAKKAAAVATPTLTATSTAATQTTNRPPPPKPPAFSAVPGRPRPPPTAASTPSTTPRADMLSRKSQTTPPVNVASLKRQRSQDTHSFEHASSKKGTMKRARSTDDVGPHSTHQHHPPLKPTTATSSSSSSHPRLAVPTPWKVNAPVVPPAAALAMDMSTSPNLTQAMEIQQTREFIRRIFTHRKSLTENVAAFVRGGNILGQQSVAPDIIVRFLDSSQYNAKTEHISIPGMGGVVRIHIGVYTVQSEAEKGAPYGKVKENGVRAFEASVESLHRSFSRIVGRFASRRRDMGLSLTEAAVDLVLTFPDLASVAHDTQPRPKEFICTWKVDGVLVARQAHADEHVAQTCGWHSFGTFLESMVTLVRTNDDSTTPPELPTIGPRVIKPAIRTGTHLSG</sequence>